<evidence type="ECO:0000256" key="2">
    <source>
        <dbReference type="ARBA" id="ARBA00004651"/>
    </source>
</evidence>
<keyword evidence="7" id="KW-0479">Metal-binding</keyword>
<comment type="subcellular location">
    <subcellularLocation>
        <location evidence="2">Cell membrane</location>
        <topology evidence="2">Multi-pass membrane protein</topology>
    </subcellularLocation>
</comment>
<evidence type="ECO:0000256" key="7">
    <source>
        <dbReference type="ARBA" id="ARBA00022723"/>
    </source>
</evidence>
<comment type="caution">
    <text evidence="16">The sequence shown here is derived from an EMBL/GenBank/DDBJ whole genome shotgun (WGS) entry which is preliminary data.</text>
</comment>
<feature type="region of interest" description="Disordered" evidence="13">
    <location>
        <begin position="191"/>
        <end position="226"/>
    </location>
</feature>
<dbReference type="Pfam" id="PF01292">
    <property type="entry name" value="Ni_hydr_CYTB"/>
    <property type="match status" value="1"/>
</dbReference>
<dbReference type="InterPro" id="IPR011577">
    <property type="entry name" value="Cyt_b561_bac/Ni-Hgenase"/>
</dbReference>
<evidence type="ECO:0000256" key="6">
    <source>
        <dbReference type="ARBA" id="ARBA00022692"/>
    </source>
</evidence>
<dbReference type="RefSeq" id="WP_235703872.1">
    <property type="nucleotide sequence ID" value="NZ_JAKGBZ010000012.1"/>
</dbReference>
<keyword evidence="17" id="KW-1185">Reference proteome</keyword>
<accession>A0ABS9DV71</accession>
<evidence type="ECO:0000313" key="16">
    <source>
        <dbReference type="EMBL" id="MCF3946635.1"/>
    </source>
</evidence>
<organism evidence="16 17">
    <name type="scientific">Acidiphilium iwatense</name>
    <dbReference type="NCBI Taxonomy" id="768198"/>
    <lineage>
        <taxon>Bacteria</taxon>
        <taxon>Pseudomonadati</taxon>
        <taxon>Pseudomonadota</taxon>
        <taxon>Alphaproteobacteria</taxon>
        <taxon>Acetobacterales</taxon>
        <taxon>Acidocellaceae</taxon>
        <taxon>Acidiphilium</taxon>
    </lineage>
</organism>
<evidence type="ECO:0000256" key="9">
    <source>
        <dbReference type="ARBA" id="ARBA00022989"/>
    </source>
</evidence>
<evidence type="ECO:0000256" key="3">
    <source>
        <dbReference type="ARBA" id="ARBA00022448"/>
    </source>
</evidence>
<keyword evidence="9 14" id="KW-1133">Transmembrane helix</keyword>
<feature type="transmembrane region" description="Helical" evidence="14">
    <location>
        <begin position="141"/>
        <end position="165"/>
    </location>
</feature>
<sequence>MPRYTLVAIILHWIIAFDIILLVVLGVVMVQLPMSLETRFALFQLHKSIGITVLFLVLLRIAWRIFHPAPPLPARIPRAQRLAAHGMHYLLYALMFWIPLTGWLVLSVSSLKLPFRLYGIVDWPDLPVFGLLKRGHAAESAVAVLHVYGAWIIVAAVGLHVLAALRHQFVERDEVLQRMLPAWPVLKRTTDRPAVPEPDAAASIDPRCHREFGKPPSDGSAHAKRQ</sequence>
<comment type="similarity">
    <text evidence="12">Belongs to the cytochrome b561 family.</text>
</comment>
<keyword evidence="8" id="KW-0249">Electron transport</keyword>
<dbReference type="SUPFAM" id="SSF81342">
    <property type="entry name" value="Transmembrane di-heme cytochromes"/>
    <property type="match status" value="1"/>
</dbReference>
<protein>
    <submittedName>
        <fullName evidence="16">Cytochrome b</fullName>
    </submittedName>
</protein>
<dbReference type="InterPro" id="IPR052168">
    <property type="entry name" value="Cytochrome_b561_oxidase"/>
</dbReference>
<evidence type="ECO:0000256" key="1">
    <source>
        <dbReference type="ARBA" id="ARBA00001970"/>
    </source>
</evidence>
<evidence type="ECO:0000256" key="5">
    <source>
        <dbReference type="ARBA" id="ARBA00022617"/>
    </source>
</evidence>
<feature type="transmembrane region" description="Helical" evidence="14">
    <location>
        <begin position="7"/>
        <end position="29"/>
    </location>
</feature>
<name>A0ABS9DV71_9PROT</name>
<evidence type="ECO:0000259" key="15">
    <source>
        <dbReference type="Pfam" id="PF01292"/>
    </source>
</evidence>
<keyword evidence="4" id="KW-1003">Cell membrane</keyword>
<evidence type="ECO:0000256" key="14">
    <source>
        <dbReference type="SAM" id="Phobius"/>
    </source>
</evidence>
<keyword evidence="5" id="KW-0349">Heme</keyword>
<feature type="transmembrane region" description="Helical" evidence="14">
    <location>
        <begin position="49"/>
        <end position="66"/>
    </location>
</feature>
<dbReference type="PANTHER" id="PTHR30529">
    <property type="entry name" value="CYTOCHROME B561"/>
    <property type="match status" value="1"/>
</dbReference>
<reference evidence="16 17" key="1">
    <citation type="submission" date="2022-01" db="EMBL/GenBank/DDBJ databases">
        <authorList>
            <person name="Won M."/>
            <person name="Kim S.-J."/>
            <person name="Kwon S.-W."/>
        </authorList>
    </citation>
    <scope>NUCLEOTIDE SEQUENCE [LARGE SCALE GENOMIC DNA]</scope>
    <source>
        <strain evidence="16 17">KCTC 23505</strain>
    </source>
</reference>
<evidence type="ECO:0000256" key="4">
    <source>
        <dbReference type="ARBA" id="ARBA00022475"/>
    </source>
</evidence>
<comment type="cofactor">
    <cofactor evidence="1">
        <name>heme b</name>
        <dbReference type="ChEBI" id="CHEBI:60344"/>
    </cofactor>
</comment>
<dbReference type="Proteomes" id="UP001521209">
    <property type="component" value="Unassembled WGS sequence"/>
</dbReference>
<dbReference type="InterPro" id="IPR016174">
    <property type="entry name" value="Di-haem_cyt_TM"/>
</dbReference>
<evidence type="ECO:0000256" key="13">
    <source>
        <dbReference type="SAM" id="MobiDB-lite"/>
    </source>
</evidence>
<gene>
    <name evidence="16" type="ORF">L2A60_08060</name>
</gene>
<proteinExistence type="inferred from homology"/>
<keyword evidence="10" id="KW-0408">Iron</keyword>
<evidence type="ECO:0000313" key="17">
    <source>
        <dbReference type="Proteomes" id="UP001521209"/>
    </source>
</evidence>
<feature type="domain" description="Cytochrome b561 bacterial/Ni-hydrogenase" evidence="15">
    <location>
        <begin position="3"/>
        <end position="181"/>
    </location>
</feature>
<evidence type="ECO:0000256" key="8">
    <source>
        <dbReference type="ARBA" id="ARBA00022982"/>
    </source>
</evidence>
<evidence type="ECO:0000256" key="12">
    <source>
        <dbReference type="ARBA" id="ARBA00037975"/>
    </source>
</evidence>
<dbReference type="Gene3D" id="1.20.950.20">
    <property type="entry name" value="Transmembrane di-heme cytochromes, Chain C"/>
    <property type="match status" value="1"/>
</dbReference>
<dbReference type="EMBL" id="JAKGBZ010000012">
    <property type="protein sequence ID" value="MCF3946635.1"/>
    <property type="molecule type" value="Genomic_DNA"/>
</dbReference>
<evidence type="ECO:0000256" key="10">
    <source>
        <dbReference type="ARBA" id="ARBA00023004"/>
    </source>
</evidence>
<evidence type="ECO:0000256" key="11">
    <source>
        <dbReference type="ARBA" id="ARBA00023136"/>
    </source>
</evidence>
<dbReference type="PANTHER" id="PTHR30529:SF1">
    <property type="entry name" value="CYTOCHROME B561 HOMOLOG 2"/>
    <property type="match status" value="1"/>
</dbReference>
<feature type="transmembrane region" description="Helical" evidence="14">
    <location>
        <begin position="87"/>
        <end position="106"/>
    </location>
</feature>
<keyword evidence="11 14" id="KW-0472">Membrane</keyword>
<keyword evidence="6 14" id="KW-0812">Transmembrane</keyword>
<keyword evidence="3" id="KW-0813">Transport</keyword>